<dbReference type="SUPFAM" id="SSF57903">
    <property type="entry name" value="FYVE/PHD zinc finger"/>
    <property type="match status" value="1"/>
</dbReference>
<proteinExistence type="predicted"/>
<dbReference type="InterPro" id="IPR011990">
    <property type="entry name" value="TPR-like_helical_dom_sf"/>
</dbReference>
<dbReference type="Gene3D" id="3.30.40.10">
    <property type="entry name" value="Zinc/RING finger domain, C3HC4 (zinc finger)"/>
    <property type="match status" value="1"/>
</dbReference>
<dbReference type="Gene3D" id="1.25.40.10">
    <property type="entry name" value="Tetratricopeptide repeat domain"/>
    <property type="match status" value="1"/>
</dbReference>
<organism evidence="2 3">
    <name type="scientific">Phytophthora nicotianae</name>
    <name type="common">Potato buckeye rot agent</name>
    <name type="synonym">Phytophthora parasitica</name>
    <dbReference type="NCBI Taxonomy" id="4792"/>
    <lineage>
        <taxon>Eukaryota</taxon>
        <taxon>Sar</taxon>
        <taxon>Stramenopiles</taxon>
        <taxon>Oomycota</taxon>
        <taxon>Peronosporomycetes</taxon>
        <taxon>Peronosporales</taxon>
        <taxon>Peronosporaceae</taxon>
        <taxon>Phytophthora</taxon>
    </lineage>
</organism>
<name>A0A0W8C8E0_PHYNI</name>
<dbReference type="STRING" id="4790.A0A0W8C8E0"/>
<dbReference type="Proteomes" id="UP000052943">
    <property type="component" value="Unassembled WGS sequence"/>
</dbReference>
<evidence type="ECO:0000256" key="1">
    <source>
        <dbReference type="SAM" id="MobiDB-lite"/>
    </source>
</evidence>
<comment type="caution">
    <text evidence="2">The sequence shown here is derived from an EMBL/GenBank/DDBJ whole genome shotgun (WGS) entry which is preliminary data.</text>
</comment>
<dbReference type="EMBL" id="LNFO01004578">
    <property type="protein sequence ID" value="KUF80301.1"/>
    <property type="molecule type" value="Genomic_DNA"/>
</dbReference>
<evidence type="ECO:0000313" key="2">
    <source>
        <dbReference type="EMBL" id="KUF80301.1"/>
    </source>
</evidence>
<feature type="compositionally biased region" description="Basic residues" evidence="1">
    <location>
        <begin position="152"/>
        <end position="165"/>
    </location>
</feature>
<dbReference type="OrthoDB" id="75869at2759"/>
<dbReference type="InterPro" id="IPR011011">
    <property type="entry name" value="Znf_FYVE_PHD"/>
</dbReference>
<accession>A0A0W8C8E0</accession>
<dbReference type="AlphaFoldDB" id="A0A0W8C8E0"/>
<dbReference type="PROSITE" id="PS50096">
    <property type="entry name" value="IQ"/>
    <property type="match status" value="1"/>
</dbReference>
<sequence>MGTVGAQAEAFHVGSPILYPGNEVEGGQDQQQSVLDDGNLNVIQTKLFKRRRKAAAVLDGEPERGLPLKCCNRCKSDLNGKLMVHCSTCSFRCHLYCFSPPLKQHPAFLIRRQQQNSQSDSNGSSPIWKCEKCEGTSVVFNVRPKPSVGSPTRKRQSSPQKRKGNSPRSENTNSSTSTLQVASSIEEKDNSGWIQPVQPQWIENSAVVFDWYRFRSEKAEALRNHESDPNQNRSGVDDLVFYSKTYALMKKTAAIWRAHVVRRRRFRYQQKLEMKALHFPDKNINVMHEGQPTDTNAVNVTHEEVYDDEDGNLVGANLYIPYSRRRPRLPLLWKGEPPSSLMCWTTEEREEVANILEEIKERVCLSTEDFDVPLLQAEDNSDFFTGSDGEHVNDRVEPQTERNESAKIHVAATIIQMMVVHRRRRCRRIDRANRRRRAREEAQRRAKARASITLLRTCVQFIVILMKALGQARTKKSMLLVLRDAAEETRVNNDMLMKEEKDAEAAKLLEQQRKLQLAEVRIRRFFVRRVYPYVKIKKNVMARRIQRFWKSKYYLHKWREAAIALRLAHRNEACTRIQHFYRIFRVRNRLQALIEEHARRKLRRTLTRWLLSRLAKKEAKRCAVYEAAQLPSTEGSPLPENAPLDEILEKRGIALYQQGDFWNAASILERFCQMRKGILTLELQKALAYSHHMTWYTSYDRFNLSRAHELYCSALESYTSGKRVDPLVLQDAAVVMMHMEHFGDSLRLLAKLIEYFARHPQFPLWLLLAAVQLQQLGEWEQSVRYLTYLHDIPPSPYLERDILALAAMSYEQLAFAAAKTSEARASNVAFAKEAWRAALRQWNLEKINDARPSSATRNNGRVLTSKQKWELLTDLGKRALDQGHYLVSCRVYLYALERVKRDDQENHAVWWNLADAFRHLSHLDLYVNAALRSKPSSTRDELLQTNVRERAEQKATSFQSELKTLTVLQKLRQLSGNAK</sequence>
<reference evidence="2 3" key="1">
    <citation type="submission" date="2015-11" db="EMBL/GenBank/DDBJ databases">
        <title>Genomes and virulence difference between two physiological races of Phytophthora nicotianae.</title>
        <authorList>
            <person name="Liu H."/>
            <person name="Ma X."/>
            <person name="Yu H."/>
            <person name="Fang D."/>
            <person name="Li Y."/>
            <person name="Wang X."/>
            <person name="Wang W."/>
            <person name="Dong Y."/>
            <person name="Xiao B."/>
        </authorList>
    </citation>
    <scope>NUCLEOTIDE SEQUENCE [LARGE SCALE GENOMIC DNA]</scope>
    <source>
        <strain evidence="3">race 0</strain>
    </source>
</reference>
<protein>
    <submittedName>
        <fullName evidence="2">Uncharacterized protein</fullName>
    </submittedName>
</protein>
<evidence type="ECO:0000313" key="3">
    <source>
        <dbReference type="Proteomes" id="UP000052943"/>
    </source>
</evidence>
<dbReference type="SUPFAM" id="SSF48452">
    <property type="entry name" value="TPR-like"/>
    <property type="match status" value="1"/>
</dbReference>
<feature type="region of interest" description="Disordered" evidence="1">
    <location>
        <begin position="141"/>
        <end position="182"/>
    </location>
</feature>
<gene>
    <name evidence="2" type="ORF">AM587_10016960</name>
</gene>
<dbReference type="InterPro" id="IPR013083">
    <property type="entry name" value="Znf_RING/FYVE/PHD"/>
</dbReference>
<feature type="compositionally biased region" description="Polar residues" evidence="1">
    <location>
        <begin position="166"/>
        <end position="182"/>
    </location>
</feature>